<comment type="caution">
    <text evidence="1">The sequence shown here is derived from an EMBL/GenBank/DDBJ whole genome shotgun (WGS) entry which is preliminary data.</text>
</comment>
<dbReference type="Proteomes" id="UP000785679">
    <property type="component" value="Unassembled WGS sequence"/>
</dbReference>
<sequence length="103" mass="11587">MIIYQKQLPSSLLTQWRVKSSLSLIYQHINHSNVSSSCYHYLTFSLSSRDLHSYLPVQPLRLFRASASSSRLRSEVDLLLGPGCQLSDNPLVQGLELLGLVVD</sequence>
<reference evidence="1" key="1">
    <citation type="submission" date="2019-06" db="EMBL/GenBank/DDBJ databases">
        <authorList>
            <person name="Zheng W."/>
        </authorList>
    </citation>
    <scope>NUCLEOTIDE SEQUENCE</scope>
    <source>
        <strain evidence="1">QDHG01</strain>
    </source>
</reference>
<protein>
    <submittedName>
        <fullName evidence="1">Uncharacterized protein</fullName>
    </submittedName>
</protein>
<proteinExistence type="predicted"/>
<evidence type="ECO:0000313" key="1">
    <source>
        <dbReference type="EMBL" id="TNV73786.1"/>
    </source>
</evidence>
<dbReference type="AlphaFoldDB" id="A0A8J8NEW1"/>
<name>A0A8J8NEW1_HALGN</name>
<gene>
    <name evidence="1" type="ORF">FGO68_gene17054</name>
</gene>
<keyword evidence="2" id="KW-1185">Reference proteome</keyword>
<dbReference type="EMBL" id="RRYP01018094">
    <property type="protein sequence ID" value="TNV73786.1"/>
    <property type="molecule type" value="Genomic_DNA"/>
</dbReference>
<organism evidence="1 2">
    <name type="scientific">Halteria grandinella</name>
    <dbReference type="NCBI Taxonomy" id="5974"/>
    <lineage>
        <taxon>Eukaryota</taxon>
        <taxon>Sar</taxon>
        <taxon>Alveolata</taxon>
        <taxon>Ciliophora</taxon>
        <taxon>Intramacronucleata</taxon>
        <taxon>Spirotrichea</taxon>
        <taxon>Stichotrichia</taxon>
        <taxon>Sporadotrichida</taxon>
        <taxon>Halteriidae</taxon>
        <taxon>Halteria</taxon>
    </lineage>
</organism>
<evidence type="ECO:0000313" key="2">
    <source>
        <dbReference type="Proteomes" id="UP000785679"/>
    </source>
</evidence>
<accession>A0A8J8NEW1</accession>